<dbReference type="RefSeq" id="WP_144332904.1">
    <property type="nucleotide sequence ID" value="NZ_VLPL01000004.1"/>
</dbReference>
<feature type="transmembrane region" description="Helical" evidence="7">
    <location>
        <begin position="278"/>
        <end position="298"/>
    </location>
</feature>
<dbReference type="InterPro" id="IPR003362">
    <property type="entry name" value="Bact_transf"/>
</dbReference>
<dbReference type="GO" id="GO:0016020">
    <property type="term" value="C:membrane"/>
    <property type="evidence" value="ECO:0007669"/>
    <property type="project" value="UniProtKB-SubCell"/>
</dbReference>
<dbReference type="InterPro" id="IPR017475">
    <property type="entry name" value="EPS_sugar_tfrase"/>
</dbReference>
<dbReference type="Gene3D" id="3.40.50.720">
    <property type="entry name" value="NAD(P)-binding Rossmann-like Domain"/>
    <property type="match status" value="1"/>
</dbReference>
<feature type="transmembrane region" description="Helical" evidence="7">
    <location>
        <begin position="7"/>
        <end position="27"/>
    </location>
</feature>
<dbReference type="Pfam" id="PF13727">
    <property type="entry name" value="CoA_binding_3"/>
    <property type="match status" value="1"/>
</dbReference>
<dbReference type="PANTHER" id="PTHR30576:SF0">
    <property type="entry name" value="UNDECAPRENYL-PHOSPHATE N-ACETYLGALACTOSAMINYL 1-PHOSPHATE TRANSFERASE-RELATED"/>
    <property type="match status" value="1"/>
</dbReference>
<name>A0A556MXZ7_9FLAO</name>
<evidence type="ECO:0000256" key="2">
    <source>
        <dbReference type="ARBA" id="ARBA00006464"/>
    </source>
</evidence>
<organism evidence="9 10">
    <name type="scientific">Fluviicola chungangensis</name>
    <dbReference type="NCBI Taxonomy" id="2597671"/>
    <lineage>
        <taxon>Bacteria</taxon>
        <taxon>Pseudomonadati</taxon>
        <taxon>Bacteroidota</taxon>
        <taxon>Flavobacteriia</taxon>
        <taxon>Flavobacteriales</taxon>
        <taxon>Crocinitomicaceae</taxon>
        <taxon>Fluviicola</taxon>
    </lineage>
</organism>
<dbReference type="GO" id="GO:0016780">
    <property type="term" value="F:phosphotransferase activity, for other substituted phosphate groups"/>
    <property type="evidence" value="ECO:0007669"/>
    <property type="project" value="TreeGrafter"/>
</dbReference>
<keyword evidence="10" id="KW-1185">Reference proteome</keyword>
<protein>
    <submittedName>
        <fullName evidence="9">Sugar transferase</fullName>
    </submittedName>
</protein>
<keyword evidence="3 9" id="KW-0808">Transferase</keyword>
<comment type="similarity">
    <text evidence="2">Belongs to the bacterial sugar transferase family.</text>
</comment>
<evidence type="ECO:0000256" key="3">
    <source>
        <dbReference type="ARBA" id="ARBA00022679"/>
    </source>
</evidence>
<dbReference type="NCBIfam" id="TIGR03025">
    <property type="entry name" value="EPS_sugtrans"/>
    <property type="match status" value="1"/>
</dbReference>
<evidence type="ECO:0000256" key="4">
    <source>
        <dbReference type="ARBA" id="ARBA00022692"/>
    </source>
</evidence>
<evidence type="ECO:0000256" key="1">
    <source>
        <dbReference type="ARBA" id="ARBA00004141"/>
    </source>
</evidence>
<comment type="caution">
    <text evidence="9">The sequence shown here is derived from an EMBL/GenBank/DDBJ whole genome shotgun (WGS) entry which is preliminary data.</text>
</comment>
<keyword evidence="6 7" id="KW-0472">Membrane</keyword>
<dbReference type="Pfam" id="PF02397">
    <property type="entry name" value="Bac_transf"/>
    <property type="match status" value="1"/>
</dbReference>
<keyword evidence="4 7" id="KW-0812">Transmembrane</keyword>
<evidence type="ECO:0000313" key="9">
    <source>
        <dbReference type="EMBL" id="TSJ44790.1"/>
    </source>
</evidence>
<accession>A0A556MXZ7</accession>
<feature type="transmembrane region" description="Helical" evidence="7">
    <location>
        <begin position="75"/>
        <end position="96"/>
    </location>
</feature>
<dbReference type="AlphaFoldDB" id="A0A556MXZ7"/>
<evidence type="ECO:0000256" key="6">
    <source>
        <dbReference type="ARBA" id="ARBA00023136"/>
    </source>
</evidence>
<feature type="transmembrane region" description="Helical" evidence="7">
    <location>
        <begin position="42"/>
        <end position="63"/>
    </location>
</feature>
<evidence type="ECO:0000259" key="8">
    <source>
        <dbReference type="Pfam" id="PF02397"/>
    </source>
</evidence>
<comment type="subcellular location">
    <subcellularLocation>
        <location evidence="1">Membrane</location>
        <topology evidence="1">Multi-pass membrane protein</topology>
    </subcellularLocation>
</comment>
<dbReference type="EMBL" id="VLPL01000004">
    <property type="protein sequence ID" value="TSJ44790.1"/>
    <property type="molecule type" value="Genomic_DNA"/>
</dbReference>
<reference evidence="9 10" key="1">
    <citation type="submission" date="2019-07" db="EMBL/GenBank/DDBJ databases">
        <authorList>
            <person name="Huq M.A."/>
        </authorList>
    </citation>
    <scope>NUCLEOTIDE SEQUENCE [LARGE SCALE GENOMIC DNA]</scope>
    <source>
        <strain evidence="9 10">MAH-3</strain>
    </source>
</reference>
<proteinExistence type="inferred from homology"/>
<dbReference type="OrthoDB" id="9808602at2"/>
<evidence type="ECO:0000256" key="7">
    <source>
        <dbReference type="SAM" id="Phobius"/>
    </source>
</evidence>
<feature type="domain" description="Bacterial sugar transferase" evidence="8">
    <location>
        <begin position="276"/>
        <end position="458"/>
    </location>
</feature>
<sequence length="463" mass="53467">MQKLFRGLFIASDFLAAALSWALFYYYRKTNIEHEAFSFNETFYYGIVIIPALWLLFYTLQGTYQDVRRLYRLKILSYTAFATIFGSIVLFFALLIDDDVNSYFNYYRSLLTLALLHFGFTFFSRLVITSILVRRIHLRKDGFKTLLIGGSEKAVAIYQEIEGIEKGGGNQFVGFVNLNGIDKLLENKMPYLGHVDQLEQIIADNHIEEIIIALESTEHERLKNIISRINGENIVIKVLPDMYDILSGSVKLNNIFGALLMEVNAEVMPYWQRVAKRLFDIFFSIIAIVLLIPVYIFLTIAVKISSPGPILFFQERIGLNGKPFKIIKFRTMYVDAEKAGPQLSSTDDPRITPIGKFMRKARLDEFPQFFNVLKGDMSLVGPRPERQFFIDQIKVREPQFLELTKVRPGITSWGQVKYGYAENVDQMIQRMKFDLLYLRNRSIALDLKILMHTVLIIVKAKGK</sequence>
<dbReference type="PANTHER" id="PTHR30576">
    <property type="entry name" value="COLANIC BIOSYNTHESIS UDP-GLUCOSE LIPID CARRIER TRANSFERASE"/>
    <property type="match status" value="1"/>
</dbReference>
<gene>
    <name evidence="9" type="ORF">FO442_09325</name>
</gene>
<feature type="transmembrane region" description="Helical" evidence="7">
    <location>
        <begin position="108"/>
        <end position="133"/>
    </location>
</feature>
<evidence type="ECO:0000313" key="10">
    <source>
        <dbReference type="Proteomes" id="UP000316008"/>
    </source>
</evidence>
<keyword evidence="5 7" id="KW-1133">Transmembrane helix</keyword>
<evidence type="ECO:0000256" key="5">
    <source>
        <dbReference type="ARBA" id="ARBA00022989"/>
    </source>
</evidence>
<dbReference type="Proteomes" id="UP000316008">
    <property type="component" value="Unassembled WGS sequence"/>
</dbReference>